<evidence type="ECO:0000256" key="1">
    <source>
        <dbReference type="ARBA" id="ARBA00022801"/>
    </source>
</evidence>
<dbReference type="AlphaFoldDB" id="A0A173X121"/>
<accession>A0A173X121</accession>
<dbReference type="InterPro" id="IPR052043">
    <property type="entry name" value="PolySaccharide_Degr_Enz"/>
</dbReference>
<evidence type="ECO:0000313" key="2">
    <source>
        <dbReference type="EMBL" id="CUN45472.1"/>
    </source>
</evidence>
<dbReference type="SUPFAM" id="SSF48208">
    <property type="entry name" value="Six-hairpin glycosidases"/>
    <property type="match status" value="1"/>
</dbReference>
<sequence length="373" mass="43729">MNLMSFFKEYMKNYEGLDDYLVEIDGQSMYEWNYEDGCLFVGASRLYKLTGDREYLDFIVKMVSPYIEEDGAIKSYHREEYNLDFINAGKIFYFLYDETGEERYRKACDTLMTQLIYQPRLTTGNFWHKLIYPFQVWLDGLYMGQPFYMEYENRFNERKNYSDIMNQFNQARKLLYDEKTGLYYHAYDEYKDRKWADPVTGLSPNFWLRSIGWYLMALVDCCELASEEIYEVKARFGELLREAVHGILTYQDQESRLFYQLPALPEQEGNYLETSGSLMVAYAVLKGCRLGALLEEKYAARGREIYDAVLEQKIYQADDGAYHLSGTCAVAGLGPRTERDGSIAYYLSEPVVDDDVKAMGVLMMVTAELMKME</sequence>
<keyword evidence="2" id="KW-0326">Glycosidase</keyword>
<dbReference type="GO" id="GO:0102211">
    <property type="term" value="F:unsaturated rhamnogalacturonyl hydrolase activity"/>
    <property type="evidence" value="ECO:0007669"/>
    <property type="project" value="UniProtKB-EC"/>
</dbReference>
<dbReference type="EMBL" id="CYZE01000001">
    <property type="protein sequence ID" value="CUN45472.1"/>
    <property type="molecule type" value="Genomic_DNA"/>
</dbReference>
<dbReference type="Proteomes" id="UP000095651">
    <property type="component" value="Unassembled WGS sequence"/>
</dbReference>
<organism evidence="2 3">
    <name type="scientific">Hungatella hathewayi</name>
    <dbReference type="NCBI Taxonomy" id="154046"/>
    <lineage>
        <taxon>Bacteria</taxon>
        <taxon>Bacillati</taxon>
        <taxon>Bacillota</taxon>
        <taxon>Clostridia</taxon>
        <taxon>Lachnospirales</taxon>
        <taxon>Lachnospiraceae</taxon>
        <taxon>Hungatella</taxon>
    </lineage>
</organism>
<gene>
    <name evidence="2" type="primary">yteR_1</name>
    <name evidence="2" type="ORF">ERS852407_00240</name>
</gene>
<dbReference type="GO" id="GO:0005975">
    <property type="term" value="P:carbohydrate metabolic process"/>
    <property type="evidence" value="ECO:0007669"/>
    <property type="project" value="InterPro"/>
</dbReference>
<keyword evidence="1 2" id="KW-0378">Hydrolase</keyword>
<protein>
    <submittedName>
        <fullName evidence="2">Glycosyl hydrolase family protein</fullName>
        <ecNumber evidence="2">3.2.1.172</ecNumber>
    </submittedName>
</protein>
<dbReference type="PANTHER" id="PTHR33886">
    <property type="entry name" value="UNSATURATED RHAMNOGALACTURONAN HYDROLASE (EUROFUNG)"/>
    <property type="match status" value="1"/>
</dbReference>
<reference evidence="2 3" key="1">
    <citation type="submission" date="2015-09" db="EMBL/GenBank/DDBJ databases">
        <authorList>
            <consortium name="Pathogen Informatics"/>
        </authorList>
    </citation>
    <scope>NUCLEOTIDE SEQUENCE [LARGE SCALE GENOMIC DNA]</scope>
    <source>
        <strain evidence="2 3">2789STDY5608850</strain>
    </source>
</reference>
<dbReference type="RefSeq" id="WP_055652682.1">
    <property type="nucleotide sequence ID" value="NZ_CABIXC010000001.1"/>
</dbReference>
<dbReference type="InterPro" id="IPR012341">
    <property type="entry name" value="6hp_glycosidase-like_sf"/>
</dbReference>
<dbReference type="EC" id="3.2.1.172" evidence="2"/>
<dbReference type="InterPro" id="IPR010905">
    <property type="entry name" value="Glyco_hydro_88"/>
</dbReference>
<proteinExistence type="predicted"/>
<dbReference type="InterPro" id="IPR008928">
    <property type="entry name" value="6-hairpin_glycosidase_sf"/>
</dbReference>
<evidence type="ECO:0000313" key="3">
    <source>
        <dbReference type="Proteomes" id="UP000095651"/>
    </source>
</evidence>
<name>A0A173X121_9FIRM</name>
<dbReference type="PANTHER" id="PTHR33886:SF8">
    <property type="entry name" value="UNSATURATED RHAMNOGALACTURONAN HYDROLASE (EUROFUNG)"/>
    <property type="match status" value="1"/>
</dbReference>
<dbReference type="Gene3D" id="1.50.10.10">
    <property type="match status" value="1"/>
</dbReference>
<dbReference type="Pfam" id="PF07470">
    <property type="entry name" value="Glyco_hydro_88"/>
    <property type="match status" value="1"/>
</dbReference>